<dbReference type="InterPro" id="IPR036691">
    <property type="entry name" value="Endo/exonu/phosph_ase_sf"/>
</dbReference>
<sequence>MGKLPRGRRGINGDSDWLLATVQLGGLYHLVWYNRSYYGRWLTGTWILMLCYTHGRVDKRAKKANRVGFWWFLRKGAGIKKNIEIQAGRVRKLASNQMANRGVEELVVQLNQTLELSSMEQGIKLVGKVLTQKPVNKWGVRNILRAAWQELGEIEINGVATKIIEQGPWAVMKKVFSVVKWPPELALEELELDAVPFWVQIRGVPLGLASVDNIHRLTMEAGKFLAMEDPGLARGFLRVRILVDTEKPLFKGCWIRRDNNRDTWVEFRYERLQDFCYRCGRIGHINTECSGEVIEEGAVAFGEWLKAPPVRDVAAVKRVECVGRGERRQAGAVRRPGNAVIQNHGCLRKSMVQGQESTQTVESGGTPTGQSLGPKKMAAKEAGGGRGFGEDPGWGIKRGVESQEAHLTPVSLKKPRGTEVEEKCQGRVANRRRSIISTEGIKEHQERKEEGGKESGHDCSGRWRLAFNSRRAAMSYIFWNCRGLGSDTTTLYVFLSETKMKDHRICGVRKRLGYAHGFDVSPIGRSGGLSLWWEDNLEVKIIFSSKYIIDAVMRGAGQTHWCRFTGVYGTPYRNEKSGFWDWMGKHFTPHGYTVDLWRDFINIFIWDHEKSGGVEVLYNRPRFLEEFMSSSQLLDLGFHGSSFTWRGVRRGEMEVAGMLAEFQCCAWNGHSLGSLPYCPELES</sequence>
<dbReference type="InterPro" id="IPR040256">
    <property type="entry name" value="At4g02000-like"/>
</dbReference>
<evidence type="ECO:0000256" key="1">
    <source>
        <dbReference type="PROSITE-ProRule" id="PRU00047"/>
    </source>
</evidence>
<dbReference type="Pfam" id="PF14392">
    <property type="entry name" value="zf-CCHC_4"/>
    <property type="match status" value="1"/>
</dbReference>
<dbReference type="Proteomes" id="UP000327157">
    <property type="component" value="Unassembled WGS sequence"/>
</dbReference>
<reference evidence="4 5" key="2">
    <citation type="submission" date="2019-11" db="EMBL/GenBank/DDBJ databases">
        <title>A de novo genome assembly of a pear dwarfing rootstock.</title>
        <authorList>
            <person name="Wang F."/>
            <person name="Wang J."/>
            <person name="Li S."/>
            <person name="Zhang Y."/>
            <person name="Fang M."/>
            <person name="Ma L."/>
            <person name="Zhao Y."/>
            <person name="Jiang S."/>
        </authorList>
    </citation>
    <scope>NUCLEOTIDE SEQUENCE [LARGE SCALE GENOMIC DNA]</scope>
    <source>
        <strain evidence="4">S2</strain>
        <tissue evidence="4">Leaf</tissue>
    </source>
</reference>
<name>A0A5N5F7I8_9ROSA</name>
<evidence type="ECO:0000259" key="3">
    <source>
        <dbReference type="PROSITE" id="PS50158"/>
    </source>
</evidence>
<protein>
    <recommendedName>
        <fullName evidence="3">CCHC-type domain-containing protein</fullName>
    </recommendedName>
</protein>
<dbReference type="EMBL" id="SMOL01000757">
    <property type="protein sequence ID" value="KAB2599005.1"/>
    <property type="molecule type" value="Genomic_DNA"/>
</dbReference>
<organism evidence="4 5">
    <name type="scientific">Pyrus ussuriensis x Pyrus communis</name>
    <dbReference type="NCBI Taxonomy" id="2448454"/>
    <lineage>
        <taxon>Eukaryota</taxon>
        <taxon>Viridiplantae</taxon>
        <taxon>Streptophyta</taxon>
        <taxon>Embryophyta</taxon>
        <taxon>Tracheophyta</taxon>
        <taxon>Spermatophyta</taxon>
        <taxon>Magnoliopsida</taxon>
        <taxon>eudicotyledons</taxon>
        <taxon>Gunneridae</taxon>
        <taxon>Pentapetalae</taxon>
        <taxon>rosids</taxon>
        <taxon>fabids</taxon>
        <taxon>Rosales</taxon>
        <taxon>Rosaceae</taxon>
        <taxon>Amygdaloideae</taxon>
        <taxon>Maleae</taxon>
        <taxon>Pyrus</taxon>
    </lineage>
</organism>
<dbReference type="PROSITE" id="PS50158">
    <property type="entry name" value="ZF_CCHC"/>
    <property type="match status" value="1"/>
</dbReference>
<dbReference type="OrthoDB" id="1165906at2759"/>
<feature type="domain" description="CCHC-type" evidence="3">
    <location>
        <begin position="276"/>
        <end position="289"/>
    </location>
</feature>
<gene>
    <name evidence="4" type="ORF">D8674_039706</name>
</gene>
<dbReference type="AlphaFoldDB" id="A0A5N5F7I8"/>
<dbReference type="PANTHER" id="PTHR31286">
    <property type="entry name" value="GLYCINE-RICH CELL WALL STRUCTURAL PROTEIN 1.8-LIKE"/>
    <property type="match status" value="1"/>
</dbReference>
<evidence type="ECO:0000256" key="2">
    <source>
        <dbReference type="SAM" id="MobiDB-lite"/>
    </source>
</evidence>
<accession>A0A5N5F7I8</accession>
<keyword evidence="1" id="KW-0479">Metal-binding</keyword>
<dbReference type="GO" id="GO:0003676">
    <property type="term" value="F:nucleic acid binding"/>
    <property type="evidence" value="ECO:0007669"/>
    <property type="project" value="InterPro"/>
</dbReference>
<feature type="compositionally biased region" description="Polar residues" evidence="2">
    <location>
        <begin position="353"/>
        <end position="371"/>
    </location>
</feature>
<dbReference type="InterPro" id="IPR001878">
    <property type="entry name" value="Znf_CCHC"/>
</dbReference>
<comment type="caution">
    <text evidence="4">The sequence shown here is derived from an EMBL/GenBank/DDBJ whole genome shotgun (WGS) entry which is preliminary data.</text>
</comment>
<keyword evidence="5" id="KW-1185">Reference proteome</keyword>
<evidence type="ECO:0000313" key="4">
    <source>
        <dbReference type="EMBL" id="KAB2599005.1"/>
    </source>
</evidence>
<feature type="region of interest" description="Disordered" evidence="2">
    <location>
        <begin position="353"/>
        <end position="392"/>
    </location>
</feature>
<dbReference type="PANTHER" id="PTHR31286:SF178">
    <property type="entry name" value="DUF4283 DOMAIN-CONTAINING PROTEIN"/>
    <property type="match status" value="1"/>
</dbReference>
<dbReference type="GO" id="GO:0008270">
    <property type="term" value="F:zinc ion binding"/>
    <property type="evidence" value="ECO:0007669"/>
    <property type="project" value="UniProtKB-KW"/>
</dbReference>
<reference evidence="4 5" key="1">
    <citation type="submission" date="2019-09" db="EMBL/GenBank/DDBJ databases">
        <authorList>
            <person name="Ou C."/>
        </authorList>
    </citation>
    <scope>NUCLEOTIDE SEQUENCE [LARGE SCALE GENOMIC DNA]</scope>
    <source>
        <strain evidence="4">S2</strain>
        <tissue evidence="4">Leaf</tissue>
    </source>
</reference>
<dbReference type="Gene3D" id="3.60.10.10">
    <property type="entry name" value="Endonuclease/exonuclease/phosphatase"/>
    <property type="match status" value="1"/>
</dbReference>
<keyword evidence="1" id="KW-0862">Zinc</keyword>
<proteinExistence type="predicted"/>
<evidence type="ECO:0000313" key="5">
    <source>
        <dbReference type="Proteomes" id="UP000327157"/>
    </source>
</evidence>
<feature type="compositionally biased region" description="Gly residues" evidence="2">
    <location>
        <begin position="382"/>
        <end position="392"/>
    </location>
</feature>
<keyword evidence="1" id="KW-0863">Zinc-finger</keyword>
<dbReference type="InterPro" id="IPR025836">
    <property type="entry name" value="Zn_knuckle_CX2CX4HX4C"/>
</dbReference>